<comment type="similarity">
    <text evidence="1">Belongs to the universal stress protein A family.</text>
</comment>
<sequence>MSIANIMVPLDLAPASWDRLTIARSIAERLSAQLVGVSACEALPTHLYGKGALINARIIDHGSARASAELAQVEAVFLARTQDLPSVAWRARRGDLRVVLAEQARMADLVVLGSADPDDGQGWCAALAPGELILQLGCPVLLVPSGVASLAGTRVVVGWKDSREARRAVRDSLPLLLRADSVCIATVGAETMPDGAEDVAAYLTHCGVAETTIVRSAASRSVAACLLAVARQIEADLIVTGAYGHSRFHERVFGSVTRELLAASPICCLMSH</sequence>
<organism evidence="3 4">
    <name type="scientific">Methylobacterium aquaticum</name>
    <dbReference type="NCBI Taxonomy" id="270351"/>
    <lineage>
        <taxon>Bacteria</taxon>
        <taxon>Pseudomonadati</taxon>
        <taxon>Pseudomonadota</taxon>
        <taxon>Alphaproteobacteria</taxon>
        <taxon>Hyphomicrobiales</taxon>
        <taxon>Methylobacteriaceae</taxon>
        <taxon>Methylobacterium</taxon>
    </lineage>
</organism>
<dbReference type="AlphaFoldDB" id="A0A0C6F068"/>
<evidence type="ECO:0000313" key="4">
    <source>
        <dbReference type="Proteomes" id="UP000061432"/>
    </source>
</evidence>
<dbReference type="EMBL" id="AP014704">
    <property type="protein sequence ID" value="BAQ45956.1"/>
    <property type="molecule type" value="Genomic_DNA"/>
</dbReference>
<dbReference type="PANTHER" id="PTHR46268:SF15">
    <property type="entry name" value="UNIVERSAL STRESS PROTEIN HP_0031"/>
    <property type="match status" value="1"/>
</dbReference>
<name>A0A0C6F068_9HYPH</name>
<dbReference type="KEGG" id="maqu:Maq22A_c13745"/>
<dbReference type="OrthoDB" id="9804721at2"/>
<reference evidence="4" key="2">
    <citation type="submission" date="2015-01" db="EMBL/GenBank/DDBJ databases">
        <title>Complete genome sequence of Methylobacterium aquaticum strain 22A.</title>
        <authorList>
            <person name="Tani A."/>
            <person name="Ogura Y."/>
            <person name="Hayashi T."/>
        </authorList>
    </citation>
    <scope>NUCLEOTIDE SEQUENCE [LARGE SCALE GENOMIC DNA]</scope>
    <source>
        <strain evidence="4">MA-22A</strain>
    </source>
</reference>
<protein>
    <submittedName>
        <fullName evidence="3">Universal stress protein UspA and related nucleotide-binding proteins</fullName>
    </submittedName>
</protein>
<evidence type="ECO:0000259" key="2">
    <source>
        <dbReference type="Pfam" id="PF00582"/>
    </source>
</evidence>
<gene>
    <name evidence="3" type="primary">uspA</name>
    <name evidence="3" type="ORF">Maq22A_c13745</name>
</gene>
<dbReference type="Gene3D" id="3.40.50.12370">
    <property type="match status" value="1"/>
</dbReference>
<dbReference type="Proteomes" id="UP000061432">
    <property type="component" value="Chromosome"/>
</dbReference>
<feature type="domain" description="UspA" evidence="2">
    <location>
        <begin position="215"/>
        <end position="270"/>
    </location>
</feature>
<reference evidence="3 4" key="1">
    <citation type="journal article" date="2015" name="Genome Announc.">
        <title>Complete Genome Sequence of Methylobacterium aquaticum Strain 22A, Isolated from Racomitrium japonicum Moss.</title>
        <authorList>
            <person name="Tani A."/>
            <person name="Ogura Y."/>
            <person name="Hayashi T."/>
            <person name="Kimbara K."/>
        </authorList>
    </citation>
    <scope>NUCLEOTIDE SEQUENCE [LARGE SCALE GENOMIC DNA]</scope>
    <source>
        <strain evidence="3 4">MA-22A</strain>
    </source>
</reference>
<dbReference type="STRING" id="270351.Maq22A_c13745"/>
<dbReference type="SUPFAM" id="SSF52402">
    <property type="entry name" value="Adenine nucleotide alpha hydrolases-like"/>
    <property type="match status" value="2"/>
</dbReference>
<evidence type="ECO:0000256" key="1">
    <source>
        <dbReference type="ARBA" id="ARBA00008791"/>
    </source>
</evidence>
<dbReference type="CDD" id="cd00293">
    <property type="entry name" value="USP-like"/>
    <property type="match status" value="1"/>
</dbReference>
<dbReference type="Pfam" id="PF00582">
    <property type="entry name" value="Usp"/>
    <property type="match status" value="1"/>
</dbReference>
<accession>A0A0C6F068</accession>
<dbReference type="InterPro" id="IPR006016">
    <property type="entry name" value="UspA"/>
</dbReference>
<dbReference type="PANTHER" id="PTHR46268">
    <property type="entry name" value="STRESS RESPONSE PROTEIN NHAX"/>
    <property type="match status" value="1"/>
</dbReference>
<proteinExistence type="inferred from homology"/>
<dbReference type="RefSeq" id="WP_060847195.1">
    <property type="nucleotide sequence ID" value="NZ_AP014704.1"/>
</dbReference>
<evidence type="ECO:0000313" key="3">
    <source>
        <dbReference type="EMBL" id="BAQ45956.1"/>
    </source>
</evidence>
<dbReference type="PATRIC" id="fig|270351.10.peg.2646"/>